<comment type="cofactor">
    <cofactor evidence="8">
        <name>heme</name>
        <dbReference type="ChEBI" id="CHEBI:30413"/>
    </cofactor>
</comment>
<dbReference type="Pfam" id="PF00067">
    <property type="entry name" value="p450"/>
    <property type="match status" value="1"/>
</dbReference>
<dbReference type="GO" id="GO:0016705">
    <property type="term" value="F:oxidoreductase activity, acting on paired donors, with incorporation or reduction of molecular oxygen"/>
    <property type="evidence" value="ECO:0007669"/>
    <property type="project" value="InterPro"/>
</dbReference>
<evidence type="ECO:0000256" key="8">
    <source>
        <dbReference type="PIRSR" id="PIRSR602401-1"/>
    </source>
</evidence>
<proteinExistence type="evidence at transcript level"/>
<dbReference type="InterPro" id="IPR002401">
    <property type="entry name" value="Cyt_P450_E_grp-I"/>
</dbReference>
<protein>
    <submittedName>
        <fullName evidence="10">Putative cytochrome</fullName>
    </submittedName>
</protein>
<feature type="non-terminal residue" evidence="10">
    <location>
        <position position="1"/>
    </location>
</feature>
<evidence type="ECO:0000256" key="2">
    <source>
        <dbReference type="ARBA" id="ARBA00022617"/>
    </source>
</evidence>
<keyword evidence="2 8" id="KW-0349">Heme</keyword>
<organism evidence="10">
    <name type="scientific">Ixodes ricinus</name>
    <name type="common">Common tick</name>
    <name type="synonym">Acarus ricinus</name>
    <dbReference type="NCBI Taxonomy" id="34613"/>
    <lineage>
        <taxon>Eukaryota</taxon>
        <taxon>Metazoa</taxon>
        <taxon>Ecdysozoa</taxon>
        <taxon>Arthropoda</taxon>
        <taxon>Chelicerata</taxon>
        <taxon>Arachnida</taxon>
        <taxon>Acari</taxon>
        <taxon>Parasitiformes</taxon>
        <taxon>Ixodida</taxon>
        <taxon>Ixodoidea</taxon>
        <taxon>Ixodidae</taxon>
        <taxon>Ixodinae</taxon>
        <taxon>Ixodes</taxon>
    </lineage>
</organism>
<dbReference type="GO" id="GO:0005506">
    <property type="term" value="F:iron ion binding"/>
    <property type="evidence" value="ECO:0007669"/>
    <property type="project" value="InterPro"/>
</dbReference>
<dbReference type="InterPro" id="IPR036396">
    <property type="entry name" value="Cyt_P450_sf"/>
</dbReference>
<dbReference type="PRINTS" id="PR00463">
    <property type="entry name" value="EP450I"/>
</dbReference>
<evidence type="ECO:0000256" key="1">
    <source>
        <dbReference type="ARBA" id="ARBA00010617"/>
    </source>
</evidence>
<accession>A0A090XB64</accession>
<evidence type="ECO:0000256" key="4">
    <source>
        <dbReference type="ARBA" id="ARBA00023002"/>
    </source>
</evidence>
<comment type="similarity">
    <text evidence="1 9">Belongs to the cytochrome P450 family.</text>
</comment>
<feature type="non-terminal residue" evidence="10">
    <location>
        <position position="89"/>
    </location>
</feature>
<evidence type="ECO:0000256" key="9">
    <source>
        <dbReference type="RuleBase" id="RU000461"/>
    </source>
</evidence>
<evidence type="ECO:0000256" key="7">
    <source>
        <dbReference type="ARBA" id="ARBA00043906"/>
    </source>
</evidence>
<dbReference type="SUPFAM" id="SSF48264">
    <property type="entry name" value="Cytochrome P450"/>
    <property type="match status" value="1"/>
</dbReference>
<evidence type="ECO:0000256" key="6">
    <source>
        <dbReference type="ARBA" id="ARBA00023033"/>
    </source>
</evidence>
<dbReference type="InterPro" id="IPR017972">
    <property type="entry name" value="Cyt_P450_CS"/>
</dbReference>
<sequence length="89" mass="10504">EEERLYNGLKIPAKMSVLIPVYQMHHDPKLWDDPETFRPERFNNANGRNFNPMAFQAFGHGPRNCVGMRFVQQQLKLTFAKKSKKKKKK</sequence>
<dbReference type="PROSITE" id="PS00086">
    <property type="entry name" value="CYTOCHROME_P450"/>
    <property type="match status" value="1"/>
</dbReference>
<dbReference type="Gene3D" id="1.10.630.10">
    <property type="entry name" value="Cytochrome P450"/>
    <property type="match status" value="1"/>
</dbReference>
<evidence type="ECO:0000256" key="5">
    <source>
        <dbReference type="ARBA" id="ARBA00023004"/>
    </source>
</evidence>
<dbReference type="InterPro" id="IPR001128">
    <property type="entry name" value="Cyt_P450"/>
</dbReference>
<keyword evidence="5 8" id="KW-0408">Iron</keyword>
<evidence type="ECO:0000256" key="3">
    <source>
        <dbReference type="ARBA" id="ARBA00022723"/>
    </source>
</evidence>
<dbReference type="PANTHER" id="PTHR24302:SF15">
    <property type="entry name" value="FATTY-ACID PEROXYGENASE"/>
    <property type="match status" value="1"/>
</dbReference>
<dbReference type="GO" id="GO:0008395">
    <property type="term" value="F:steroid hydroxylase activity"/>
    <property type="evidence" value="ECO:0007669"/>
    <property type="project" value="TreeGrafter"/>
</dbReference>
<keyword evidence="4 9" id="KW-0560">Oxidoreductase</keyword>
<dbReference type="InterPro" id="IPR050705">
    <property type="entry name" value="Cytochrome_P450_3A"/>
</dbReference>
<keyword evidence="3 8" id="KW-0479">Metal-binding</keyword>
<evidence type="ECO:0000313" key="10">
    <source>
        <dbReference type="EMBL" id="JAC94167.1"/>
    </source>
</evidence>
<comment type="function">
    <text evidence="7">Cytochromes P450 are a group of heme-thiolate monooxygenases. They oxidize a variety of structurally unrelated compounds, including steroids, fatty acids, and xenobiotics.</text>
</comment>
<feature type="binding site" description="axial binding residue" evidence="8">
    <location>
        <position position="65"/>
    </location>
    <ligand>
        <name>heme</name>
        <dbReference type="ChEBI" id="CHEBI:30413"/>
    </ligand>
    <ligandPart>
        <name>Fe</name>
        <dbReference type="ChEBI" id="CHEBI:18248"/>
    </ligandPart>
</feature>
<dbReference type="EMBL" id="GBIH01000543">
    <property type="protein sequence ID" value="JAC94167.1"/>
    <property type="molecule type" value="mRNA"/>
</dbReference>
<dbReference type="PANTHER" id="PTHR24302">
    <property type="entry name" value="CYTOCHROME P450 FAMILY 3"/>
    <property type="match status" value="1"/>
</dbReference>
<dbReference type="GO" id="GO:0020037">
    <property type="term" value="F:heme binding"/>
    <property type="evidence" value="ECO:0007669"/>
    <property type="project" value="InterPro"/>
</dbReference>
<keyword evidence="6 9" id="KW-0503">Monooxygenase</keyword>
<name>A0A090XB64_IXORI</name>
<dbReference type="AlphaFoldDB" id="A0A090XB64"/>
<reference evidence="10" key="1">
    <citation type="journal article" date="2015" name="PLoS Negl. Trop. Dis.">
        <title>Deep Sequencing Analysis of the Ixodes ricinus Haemocytome.</title>
        <authorList>
            <person name="Kotsyfakis M."/>
            <person name="Kopacek P."/>
            <person name="Franta Z."/>
            <person name="Pedra J.H."/>
            <person name="Ribeiro J.M."/>
        </authorList>
    </citation>
    <scope>NUCLEOTIDE SEQUENCE</scope>
</reference>